<gene>
    <name evidence="2" type="ORF">GCM10010961_31050</name>
</gene>
<feature type="transmembrane region" description="Helical" evidence="1">
    <location>
        <begin position="412"/>
        <end position="435"/>
    </location>
</feature>
<dbReference type="EMBL" id="BNAP01000017">
    <property type="protein sequence ID" value="GHG96657.1"/>
    <property type="molecule type" value="Genomic_DNA"/>
</dbReference>
<dbReference type="Proteomes" id="UP000611500">
    <property type="component" value="Unassembled WGS sequence"/>
</dbReference>
<organism evidence="2 3">
    <name type="scientific">Pseudodonghicola xiamenensis</name>
    <dbReference type="NCBI Taxonomy" id="337702"/>
    <lineage>
        <taxon>Bacteria</taxon>
        <taxon>Pseudomonadati</taxon>
        <taxon>Pseudomonadota</taxon>
        <taxon>Alphaproteobacteria</taxon>
        <taxon>Rhodobacterales</taxon>
        <taxon>Paracoccaceae</taxon>
        <taxon>Pseudodonghicola</taxon>
    </lineage>
</organism>
<proteinExistence type="predicted"/>
<feature type="transmembrane region" description="Helical" evidence="1">
    <location>
        <begin position="258"/>
        <end position="282"/>
    </location>
</feature>
<evidence type="ECO:0000256" key="1">
    <source>
        <dbReference type="SAM" id="Phobius"/>
    </source>
</evidence>
<dbReference type="RefSeq" id="WP_154664382.1">
    <property type="nucleotide sequence ID" value="NZ_BNAP01000017.1"/>
</dbReference>
<feature type="transmembrane region" description="Helical" evidence="1">
    <location>
        <begin position="447"/>
        <end position="469"/>
    </location>
</feature>
<sequence length="474" mass="50837">MLSPRRLGTAILALILGTGAALAHASEQGLVLLLPTDVYIASGAAAVALTVMLMAVLPEGMLGVVFAPLRLIALPRSAAPLVTSTLSALGVLALVASGFAGPRDPVENPLVLAIWTVFWICVVVFQGLLFDIWRWINPWRGPLALIRRVTGLRSPLHLPARLGYGPAIVTFLGFAGFLMADPAPVDPARLGLVTGAYWLLTLIAGLIFGPRWMIRGEGLSVLMRCYRQMSLLARRGGRLALGLFGWQLLKTRAPRGGLAIFMLVILACGSFDGVNETFWWLGVLGINPLEFPGRSAVVWQNVVGLLTANVLLVAIFAGTIKAGLLLNRSDMALGAAMRIFAPTLLPIALGYHIAHYYTALLVDGQYVLELLRDWTGALSHGLVHGLSHDHAEGLQHLHVTTGFFNATDTMRAIWLTQAGAVVLGHVIAVMLAHALALRVFGSNRRALLSQAPLAIFMVGYTFFGLWLLASPRGV</sequence>
<feature type="transmembrane region" description="Helical" evidence="1">
    <location>
        <begin position="41"/>
        <end position="66"/>
    </location>
</feature>
<feature type="transmembrane region" description="Helical" evidence="1">
    <location>
        <begin position="162"/>
        <end position="180"/>
    </location>
</feature>
<keyword evidence="1" id="KW-1133">Transmembrane helix</keyword>
<keyword evidence="1" id="KW-0472">Membrane</keyword>
<dbReference type="AlphaFoldDB" id="A0A8J3HA48"/>
<evidence type="ECO:0000313" key="2">
    <source>
        <dbReference type="EMBL" id="GHG96657.1"/>
    </source>
</evidence>
<feature type="transmembrane region" description="Helical" evidence="1">
    <location>
        <begin position="339"/>
        <end position="358"/>
    </location>
</feature>
<feature type="transmembrane region" description="Helical" evidence="1">
    <location>
        <begin position="192"/>
        <end position="214"/>
    </location>
</feature>
<feature type="transmembrane region" description="Helical" evidence="1">
    <location>
        <begin position="302"/>
        <end position="327"/>
    </location>
</feature>
<protein>
    <submittedName>
        <fullName evidence="2">Uncharacterized protein</fullName>
    </submittedName>
</protein>
<accession>A0A8J3HA48</accession>
<keyword evidence="1" id="KW-0812">Transmembrane</keyword>
<keyword evidence="3" id="KW-1185">Reference proteome</keyword>
<feature type="transmembrane region" description="Helical" evidence="1">
    <location>
        <begin position="78"/>
        <end position="100"/>
    </location>
</feature>
<comment type="caution">
    <text evidence="2">The sequence shown here is derived from an EMBL/GenBank/DDBJ whole genome shotgun (WGS) entry which is preliminary data.</text>
</comment>
<name>A0A8J3HA48_9RHOB</name>
<reference evidence="2" key="1">
    <citation type="journal article" date="2014" name="Int. J. Syst. Evol. Microbiol.">
        <title>Complete genome sequence of Corynebacterium casei LMG S-19264T (=DSM 44701T), isolated from a smear-ripened cheese.</title>
        <authorList>
            <consortium name="US DOE Joint Genome Institute (JGI-PGF)"/>
            <person name="Walter F."/>
            <person name="Albersmeier A."/>
            <person name="Kalinowski J."/>
            <person name="Ruckert C."/>
        </authorList>
    </citation>
    <scope>NUCLEOTIDE SEQUENCE</scope>
    <source>
        <strain evidence="2">CGMCC 1.7081</strain>
    </source>
</reference>
<reference evidence="2" key="2">
    <citation type="submission" date="2020-09" db="EMBL/GenBank/DDBJ databases">
        <authorList>
            <person name="Sun Q."/>
            <person name="Zhou Y."/>
        </authorList>
    </citation>
    <scope>NUCLEOTIDE SEQUENCE</scope>
    <source>
        <strain evidence="2">CGMCC 1.7081</strain>
    </source>
</reference>
<feature type="transmembrane region" description="Helical" evidence="1">
    <location>
        <begin position="112"/>
        <end position="133"/>
    </location>
</feature>
<evidence type="ECO:0000313" key="3">
    <source>
        <dbReference type="Proteomes" id="UP000611500"/>
    </source>
</evidence>